<dbReference type="EMBL" id="BAAAFO010000004">
    <property type="protein sequence ID" value="GAA0261056.1"/>
    <property type="molecule type" value="Genomic_DNA"/>
</dbReference>
<dbReference type="InterPro" id="IPR050204">
    <property type="entry name" value="AraC_XylS_family_regulators"/>
</dbReference>
<dbReference type="PROSITE" id="PS01124">
    <property type="entry name" value="HTH_ARAC_FAMILY_2"/>
    <property type="match status" value="1"/>
</dbReference>
<dbReference type="Pfam" id="PF20240">
    <property type="entry name" value="DUF6597"/>
    <property type="match status" value="1"/>
</dbReference>
<protein>
    <submittedName>
        <fullName evidence="5">AraC family transcriptional regulator</fullName>
    </submittedName>
</protein>
<dbReference type="InterPro" id="IPR009057">
    <property type="entry name" value="Homeodomain-like_sf"/>
</dbReference>
<keyword evidence="1" id="KW-0805">Transcription regulation</keyword>
<comment type="caution">
    <text evidence="5">The sequence shown here is derived from an EMBL/GenBank/DDBJ whole genome shotgun (WGS) entry which is preliminary data.</text>
</comment>
<dbReference type="RefSeq" id="WP_343883429.1">
    <property type="nucleotide sequence ID" value="NZ_BAAAFO010000004.1"/>
</dbReference>
<evidence type="ECO:0000313" key="5">
    <source>
        <dbReference type="EMBL" id="GAA0261056.1"/>
    </source>
</evidence>
<gene>
    <name evidence="5" type="ORF">GCM10009126_28190</name>
</gene>
<evidence type="ECO:0000256" key="1">
    <source>
        <dbReference type="ARBA" id="ARBA00023015"/>
    </source>
</evidence>
<keyword evidence="6" id="KW-1185">Reference proteome</keyword>
<sequence length="242" mass="26365">MTYRECLPSPPLRGLVAAYWGIDDDAAAPALRRILPDGCADLICDFSGVAPRMRWVGTMTHAIEVAGGARQRLFGIRFAPGGLYPLLGAPLSLFTDGSAGIDELPARVWRPPLQAWCDDDGFAARCHRADASLLAILPQLAGTATTPLLRWLQGAPAVPPSASALADELGLGMRTLQRRFMDHLGVSPRQHLRWLRFERARQLLVNGGGRAVEVALAAGYSDQAHFVREFRRFAGVTPGRYR</sequence>
<dbReference type="PANTHER" id="PTHR46796">
    <property type="entry name" value="HTH-TYPE TRANSCRIPTIONAL ACTIVATOR RHAS-RELATED"/>
    <property type="match status" value="1"/>
</dbReference>
<proteinExistence type="predicted"/>
<evidence type="ECO:0000256" key="2">
    <source>
        <dbReference type="ARBA" id="ARBA00023125"/>
    </source>
</evidence>
<organism evidence="5 6">
    <name type="scientific">Rhodanobacter caeni</name>
    <dbReference type="NCBI Taxonomy" id="657654"/>
    <lineage>
        <taxon>Bacteria</taxon>
        <taxon>Pseudomonadati</taxon>
        <taxon>Pseudomonadota</taxon>
        <taxon>Gammaproteobacteria</taxon>
        <taxon>Lysobacterales</taxon>
        <taxon>Rhodanobacteraceae</taxon>
        <taxon>Rhodanobacter</taxon>
    </lineage>
</organism>
<dbReference type="InterPro" id="IPR046532">
    <property type="entry name" value="DUF6597"/>
</dbReference>
<keyword evidence="2" id="KW-0238">DNA-binding</keyword>
<evidence type="ECO:0000259" key="4">
    <source>
        <dbReference type="PROSITE" id="PS01124"/>
    </source>
</evidence>
<evidence type="ECO:0000313" key="6">
    <source>
        <dbReference type="Proteomes" id="UP001500657"/>
    </source>
</evidence>
<dbReference type="InterPro" id="IPR018060">
    <property type="entry name" value="HTH_AraC"/>
</dbReference>
<evidence type="ECO:0000256" key="3">
    <source>
        <dbReference type="ARBA" id="ARBA00023163"/>
    </source>
</evidence>
<dbReference type="Pfam" id="PF12833">
    <property type="entry name" value="HTH_18"/>
    <property type="match status" value="1"/>
</dbReference>
<keyword evidence="3" id="KW-0804">Transcription</keyword>
<name>A0ABN0UTL3_9GAMM</name>
<dbReference type="Gene3D" id="1.10.10.60">
    <property type="entry name" value="Homeodomain-like"/>
    <property type="match status" value="1"/>
</dbReference>
<dbReference type="SUPFAM" id="SSF46689">
    <property type="entry name" value="Homeodomain-like"/>
    <property type="match status" value="1"/>
</dbReference>
<feature type="domain" description="HTH araC/xylS-type" evidence="4">
    <location>
        <begin position="146"/>
        <end position="242"/>
    </location>
</feature>
<dbReference type="InterPro" id="IPR020449">
    <property type="entry name" value="Tscrpt_reg_AraC-type_HTH"/>
</dbReference>
<dbReference type="PRINTS" id="PR00032">
    <property type="entry name" value="HTHARAC"/>
</dbReference>
<dbReference type="SMART" id="SM00342">
    <property type="entry name" value="HTH_ARAC"/>
    <property type="match status" value="1"/>
</dbReference>
<accession>A0ABN0UTL3</accession>
<dbReference type="Proteomes" id="UP001500657">
    <property type="component" value="Unassembled WGS sequence"/>
</dbReference>
<reference evidence="5 6" key="1">
    <citation type="journal article" date="2019" name="Int. J. Syst. Evol. Microbiol.">
        <title>The Global Catalogue of Microorganisms (GCM) 10K type strain sequencing project: providing services to taxonomists for standard genome sequencing and annotation.</title>
        <authorList>
            <consortium name="The Broad Institute Genomics Platform"/>
            <consortium name="The Broad Institute Genome Sequencing Center for Infectious Disease"/>
            <person name="Wu L."/>
            <person name="Ma J."/>
        </authorList>
    </citation>
    <scope>NUCLEOTIDE SEQUENCE [LARGE SCALE GENOMIC DNA]</scope>
    <source>
        <strain evidence="5 6">JCM 16242</strain>
    </source>
</reference>